<dbReference type="GO" id="GO:0008081">
    <property type="term" value="F:phosphoric diester hydrolase activity"/>
    <property type="evidence" value="ECO:0007669"/>
    <property type="project" value="InterPro"/>
</dbReference>
<name>A0A6A5T7A0_9PLEO</name>
<dbReference type="SUPFAM" id="SSF51695">
    <property type="entry name" value="PLC-like phosphodiesterases"/>
    <property type="match status" value="1"/>
</dbReference>
<dbReference type="InterPro" id="IPR051236">
    <property type="entry name" value="HAT_RTT109-like"/>
</dbReference>
<evidence type="ECO:0000256" key="3">
    <source>
        <dbReference type="SAM" id="MobiDB-lite"/>
    </source>
</evidence>
<evidence type="ECO:0000256" key="1">
    <source>
        <dbReference type="ARBA" id="ARBA00008858"/>
    </source>
</evidence>
<dbReference type="AlphaFoldDB" id="A0A6A5T7A0"/>
<dbReference type="CDD" id="cd08577">
    <property type="entry name" value="PI-PLCc_GDPD_SF_unchar3"/>
    <property type="match status" value="1"/>
</dbReference>
<comment type="similarity">
    <text evidence="1">Belongs to the AIM6 family.</text>
</comment>
<dbReference type="GO" id="GO:0006629">
    <property type="term" value="P:lipid metabolic process"/>
    <property type="evidence" value="ECO:0007669"/>
    <property type="project" value="InterPro"/>
</dbReference>
<keyword evidence="4" id="KW-0812">Transmembrane</keyword>
<dbReference type="PANTHER" id="PTHR31571:SF1">
    <property type="entry name" value="ALTERED INHERITANCE OF MITOCHONDRIA PROTEIN 6"/>
    <property type="match status" value="1"/>
</dbReference>
<dbReference type="InterPro" id="IPR039559">
    <property type="entry name" value="AIM6_PI-PLC-like_dom"/>
</dbReference>
<gene>
    <name evidence="5" type="ORF">EJ02DRAFT_2801</name>
</gene>
<evidence type="ECO:0000256" key="2">
    <source>
        <dbReference type="ARBA" id="ARBA00014286"/>
    </source>
</evidence>
<sequence length="421" mass="47657">MLSGSKSQNRFRDDEEETSSQASSAISLEDAGLQRRKADWHRRSTSRSFWGSNIGWFGLRSRYLGESEAERKARRRRCCRWLGIVVGVMMVFGVVAGVVYISFVTTLIRRLAPPSGHSGLQHIVQTWREPDSDGAFKFDWRDDFSRDIVPKSCHSHNDYWRAVPLYAALAAGCVSFEADIWLTDDEELLVGHSWRSTKPERTLRTLYLDPLTNIFESRNVSVASSLEKETGVFDADPNNSTILLIDFKSDGADTWPVLLSQLSTFREKNWLTYYDGEKLNQGPLTIVGTGNAPFDLIQQNSTDRYIFFDAPLLSVSEEQYDPTNSYYASTNLKAAVGKMWFGHMSDEQVDTVKEQVKKAEEKGLKSRYWDTPAWPIATRDAVWRRLVESGVGMLNVDDLVGATRWNWGWCVVAGIALCGNS</sequence>
<proteinExistence type="inferred from homology"/>
<dbReference type="OrthoDB" id="4153866at2759"/>
<evidence type="ECO:0000256" key="4">
    <source>
        <dbReference type="SAM" id="Phobius"/>
    </source>
</evidence>
<evidence type="ECO:0000313" key="5">
    <source>
        <dbReference type="EMBL" id="KAF1947712.1"/>
    </source>
</evidence>
<dbReference type="EMBL" id="ML975997">
    <property type="protein sequence ID" value="KAF1947712.1"/>
    <property type="molecule type" value="Genomic_DNA"/>
</dbReference>
<keyword evidence="4" id="KW-1133">Transmembrane helix</keyword>
<feature type="region of interest" description="Disordered" evidence="3">
    <location>
        <begin position="1"/>
        <end position="25"/>
    </location>
</feature>
<dbReference type="PANTHER" id="PTHR31571">
    <property type="entry name" value="ALTERED INHERITANCE OF MITOCHONDRIA PROTEIN 6"/>
    <property type="match status" value="1"/>
</dbReference>
<dbReference type="Gene3D" id="3.20.20.190">
    <property type="entry name" value="Phosphatidylinositol (PI) phosphodiesterase"/>
    <property type="match status" value="1"/>
</dbReference>
<organism evidence="5 6">
    <name type="scientific">Clathrospora elynae</name>
    <dbReference type="NCBI Taxonomy" id="706981"/>
    <lineage>
        <taxon>Eukaryota</taxon>
        <taxon>Fungi</taxon>
        <taxon>Dikarya</taxon>
        <taxon>Ascomycota</taxon>
        <taxon>Pezizomycotina</taxon>
        <taxon>Dothideomycetes</taxon>
        <taxon>Pleosporomycetidae</taxon>
        <taxon>Pleosporales</taxon>
        <taxon>Diademaceae</taxon>
        <taxon>Clathrospora</taxon>
    </lineage>
</organism>
<evidence type="ECO:0000313" key="6">
    <source>
        <dbReference type="Proteomes" id="UP000800038"/>
    </source>
</evidence>
<dbReference type="InterPro" id="IPR017946">
    <property type="entry name" value="PLC-like_Pdiesterase_TIM-brl"/>
</dbReference>
<reference evidence="5" key="1">
    <citation type="journal article" date="2020" name="Stud. Mycol.">
        <title>101 Dothideomycetes genomes: a test case for predicting lifestyles and emergence of pathogens.</title>
        <authorList>
            <person name="Haridas S."/>
            <person name="Albert R."/>
            <person name="Binder M."/>
            <person name="Bloem J."/>
            <person name="Labutti K."/>
            <person name="Salamov A."/>
            <person name="Andreopoulos B."/>
            <person name="Baker S."/>
            <person name="Barry K."/>
            <person name="Bills G."/>
            <person name="Bluhm B."/>
            <person name="Cannon C."/>
            <person name="Castanera R."/>
            <person name="Culley D."/>
            <person name="Daum C."/>
            <person name="Ezra D."/>
            <person name="Gonzalez J."/>
            <person name="Henrissat B."/>
            <person name="Kuo A."/>
            <person name="Liang C."/>
            <person name="Lipzen A."/>
            <person name="Lutzoni F."/>
            <person name="Magnuson J."/>
            <person name="Mondo S."/>
            <person name="Nolan M."/>
            <person name="Ohm R."/>
            <person name="Pangilinan J."/>
            <person name="Park H.-J."/>
            <person name="Ramirez L."/>
            <person name="Alfaro M."/>
            <person name="Sun H."/>
            <person name="Tritt A."/>
            <person name="Yoshinaga Y."/>
            <person name="Zwiers L.-H."/>
            <person name="Turgeon B."/>
            <person name="Goodwin S."/>
            <person name="Spatafora J."/>
            <person name="Crous P."/>
            <person name="Grigoriev I."/>
        </authorList>
    </citation>
    <scope>NUCLEOTIDE SEQUENCE</scope>
    <source>
        <strain evidence="5">CBS 161.51</strain>
    </source>
</reference>
<keyword evidence="6" id="KW-1185">Reference proteome</keyword>
<keyword evidence="4" id="KW-0472">Membrane</keyword>
<dbReference type="Proteomes" id="UP000800038">
    <property type="component" value="Unassembled WGS sequence"/>
</dbReference>
<feature type="transmembrane region" description="Helical" evidence="4">
    <location>
        <begin position="81"/>
        <end position="103"/>
    </location>
</feature>
<protein>
    <recommendedName>
        <fullName evidence="2">Altered inheritance of mitochondria protein 6</fullName>
    </recommendedName>
</protein>
<accession>A0A6A5T7A0</accession>